<keyword evidence="12" id="KW-1185">Reference proteome</keyword>
<dbReference type="EC" id="2.3.1.20" evidence="11"/>
<dbReference type="EMBL" id="JATAAI010000003">
    <property type="protein sequence ID" value="KAK1747015.1"/>
    <property type="molecule type" value="Genomic_DNA"/>
</dbReference>
<dbReference type="GO" id="GO:0004144">
    <property type="term" value="F:diacylglycerol O-acyltransferase activity"/>
    <property type="evidence" value="ECO:0007669"/>
    <property type="project" value="UniProtKB-EC"/>
</dbReference>
<reference evidence="11" key="1">
    <citation type="submission" date="2023-06" db="EMBL/GenBank/DDBJ databases">
        <title>Survivors Of The Sea: Transcriptome response of Skeletonema marinoi to long-term dormancy.</title>
        <authorList>
            <person name="Pinder M.I.M."/>
            <person name="Kourtchenko O."/>
            <person name="Robertson E.K."/>
            <person name="Larsson T."/>
            <person name="Maumus F."/>
            <person name="Osuna-Cruz C.M."/>
            <person name="Vancaester E."/>
            <person name="Stenow R."/>
            <person name="Vandepoele K."/>
            <person name="Ploug H."/>
            <person name="Bruchert V."/>
            <person name="Godhe A."/>
            <person name="Topel M."/>
        </authorList>
    </citation>
    <scope>NUCLEOTIDE SEQUENCE</scope>
    <source>
        <strain evidence="11">R05AC</strain>
    </source>
</reference>
<gene>
    <name evidence="11" type="ORF">QTG54_002359</name>
</gene>
<keyword evidence="8" id="KW-0443">Lipid metabolism</keyword>
<evidence type="ECO:0000256" key="8">
    <source>
        <dbReference type="ARBA" id="ARBA00023098"/>
    </source>
</evidence>
<evidence type="ECO:0000256" key="2">
    <source>
        <dbReference type="ARBA" id="ARBA00005420"/>
    </source>
</evidence>
<comment type="caution">
    <text evidence="11">The sequence shown here is derived from an EMBL/GenBank/DDBJ whole genome shotgun (WGS) entry which is preliminary data.</text>
</comment>
<comment type="similarity">
    <text evidence="2">Belongs to the diacylglycerol acyltransferase family.</text>
</comment>
<name>A0AAD9DIL6_9STRA</name>
<evidence type="ECO:0000256" key="4">
    <source>
        <dbReference type="ARBA" id="ARBA00022679"/>
    </source>
</evidence>
<dbReference type="GO" id="GO:0006629">
    <property type="term" value="P:lipid metabolic process"/>
    <property type="evidence" value="ECO:0007669"/>
    <property type="project" value="UniProtKB-KW"/>
</dbReference>
<evidence type="ECO:0000256" key="10">
    <source>
        <dbReference type="ARBA" id="ARBA00023315"/>
    </source>
</evidence>
<comment type="subcellular location">
    <subcellularLocation>
        <location evidence="1">Endoplasmic reticulum membrane</location>
        <topology evidence="1">Multi-pass membrane protein</topology>
    </subcellularLocation>
</comment>
<evidence type="ECO:0000256" key="3">
    <source>
        <dbReference type="ARBA" id="ARBA00022516"/>
    </source>
</evidence>
<dbReference type="Proteomes" id="UP001224775">
    <property type="component" value="Unassembled WGS sequence"/>
</dbReference>
<keyword evidence="6" id="KW-0256">Endoplasmic reticulum</keyword>
<proteinExistence type="inferred from homology"/>
<evidence type="ECO:0000313" key="12">
    <source>
        <dbReference type="Proteomes" id="UP001224775"/>
    </source>
</evidence>
<evidence type="ECO:0000256" key="7">
    <source>
        <dbReference type="ARBA" id="ARBA00022989"/>
    </source>
</evidence>
<dbReference type="InterPro" id="IPR007130">
    <property type="entry name" value="DAGAT"/>
</dbReference>
<organism evidence="11 12">
    <name type="scientific">Skeletonema marinoi</name>
    <dbReference type="NCBI Taxonomy" id="267567"/>
    <lineage>
        <taxon>Eukaryota</taxon>
        <taxon>Sar</taxon>
        <taxon>Stramenopiles</taxon>
        <taxon>Ochrophyta</taxon>
        <taxon>Bacillariophyta</taxon>
        <taxon>Coscinodiscophyceae</taxon>
        <taxon>Thalassiosirophycidae</taxon>
        <taxon>Thalassiosirales</taxon>
        <taxon>Skeletonemataceae</taxon>
        <taxon>Skeletonema</taxon>
        <taxon>Skeletonema marinoi-dohrnii complex</taxon>
    </lineage>
</organism>
<evidence type="ECO:0000256" key="5">
    <source>
        <dbReference type="ARBA" id="ARBA00022692"/>
    </source>
</evidence>
<dbReference type="PANTHER" id="PTHR12317">
    <property type="entry name" value="DIACYLGLYCEROL O-ACYLTRANSFERASE"/>
    <property type="match status" value="1"/>
</dbReference>
<evidence type="ECO:0000256" key="1">
    <source>
        <dbReference type="ARBA" id="ARBA00004477"/>
    </source>
</evidence>
<sequence length="269" mass="30457">MTPILNTKEMKSDHLSIIAMHPHAILPLHGYIWGAICHQLLPDLYGCGAATEIAMRLPVLRHTLRYLSTRSADKKGLLQQLQIEEENLFILPGGVAEIFYSQRRRQPNSLPFTQTIKAKRYGLMKLSLQTGARIFPAFVFGASDMLDQLFHVDQNVASKEKDAKTFDIGLMMQSISRKLKGGIALYYGQYYLPIPHTPKLSMVLGDPIYPVENTSERNVNGNKLTCKRIANPTDAQVEELMDRYVNSLQCLFEQYKVEAGYPNDRLVIT</sequence>
<evidence type="ECO:0000256" key="9">
    <source>
        <dbReference type="ARBA" id="ARBA00023136"/>
    </source>
</evidence>
<dbReference type="GO" id="GO:0005789">
    <property type="term" value="C:endoplasmic reticulum membrane"/>
    <property type="evidence" value="ECO:0007669"/>
    <property type="project" value="UniProtKB-SubCell"/>
</dbReference>
<keyword evidence="7" id="KW-1133">Transmembrane helix</keyword>
<keyword evidence="4 11" id="KW-0808">Transferase</keyword>
<keyword evidence="10 11" id="KW-0012">Acyltransferase</keyword>
<dbReference type="PANTHER" id="PTHR12317:SF34">
    <property type="entry name" value="ACYLTRANSFERASE"/>
    <property type="match status" value="1"/>
</dbReference>
<keyword evidence="9" id="KW-0472">Membrane</keyword>
<protein>
    <submittedName>
        <fullName evidence="11">Diacylglycerol O-acyltransferase</fullName>
        <ecNumber evidence="11">2.3.1.20</ecNumber>
    </submittedName>
</protein>
<keyword evidence="5" id="KW-0812">Transmembrane</keyword>
<evidence type="ECO:0000256" key="6">
    <source>
        <dbReference type="ARBA" id="ARBA00022824"/>
    </source>
</evidence>
<dbReference type="AlphaFoldDB" id="A0AAD9DIL6"/>
<accession>A0AAD9DIL6</accession>
<evidence type="ECO:0000313" key="11">
    <source>
        <dbReference type="EMBL" id="KAK1747015.1"/>
    </source>
</evidence>
<keyword evidence="3" id="KW-0444">Lipid biosynthesis</keyword>
<dbReference type="Pfam" id="PF03982">
    <property type="entry name" value="DAGAT"/>
    <property type="match status" value="1"/>
</dbReference>